<name>A0A078KU89_9FIRM</name>
<reference evidence="3" key="1">
    <citation type="submission" date="2014-07" db="EMBL/GenBank/DDBJ databases">
        <authorList>
            <person name="Wibberg D."/>
        </authorList>
    </citation>
    <scope>NUCLEOTIDE SEQUENCE [LARGE SCALE GENOMIC DNA]</scope>
    <source>
        <strain evidence="3">DG5</strain>
    </source>
</reference>
<dbReference type="AlphaFoldDB" id="A0A078KU89"/>
<organism evidence="2 3">
    <name type="scientific">[Clostridium] cellulosi</name>
    <dbReference type="NCBI Taxonomy" id="29343"/>
    <lineage>
        <taxon>Bacteria</taxon>
        <taxon>Bacillati</taxon>
        <taxon>Bacillota</taxon>
        <taxon>Clostridia</taxon>
        <taxon>Eubacteriales</taxon>
        <taxon>Oscillospiraceae</taxon>
        <taxon>Oscillospiraceae incertae sedis</taxon>
    </lineage>
</organism>
<keyword evidence="1" id="KW-0732">Signal</keyword>
<protein>
    <recommendedName>
        <fullName evidence="4">DUF3862 domain-containing protein</fullName>
    </recommendedName>
</protein>
<gene>
    <name evidence="2" type="ORF">CCDG5_1627</name>
</gene>
<accession>A0A078KU89</accession>
<dbReference type="KEGG" id="ccel:CCDG5_1627"/>
<evidence type="ECO:0008006" key="4">
    <source>
        <dbReference type="Google" id="ProtNLM"/>
    </source>
</evidence>
<dbReference type="Gene3D" id="3.30.1450.10">
    <property type="match status" value="1"/>
</dbReference>
<evidence type="ECO:0000313" key="3">
    <source>
        <dbReference type="Proteomes" id="UP000032431"/>
    </source>
</evidence>
<sequence length="61" mass="6910">MTYEEVKKIIGCDGELMSEVGSKGQKYYTAVYDWKGKDGISNAVLEFQDNKLIFKSQVGLR</sequence>
<dbReference type="STRING" id="29343.CCDG5_1627"/>
<evidence type="ECO:0000313" key="2">
    <source>
        <dbReference type="EMBL" id="CDZ24735.1"/>
    </source>
</evidence>
<evidence type="ECO:0000256" key="1">
    <source>
        <dbReference type="ARBA" id="ARBA00022729"/>
    </source>
</evidence>
<keyword evidence="3" id="KW-1185">Reference proteome</keyword>
<proteinExistence type="predicted"/>
<dbReference type="HOGENOM" id="CLU_192958_0_0_9"/>
<dbReference type="EMBL" id="LM995447">
    <property type="protein sequence ID" value="CDZ24735.1"/>
    <property type="molecule type" value="Genomic_DNA"/>
</dbReference>
<dbReference type="InterPro" id="IPR037873">
    <property type="entry name" value="BamE-like"/>
</dbReference>
<dbReference type="Proteomes" id="UP000032431">
    <property type="component" value="Chromosome I"/>
</dbReference>
<dbReference type="PATRIC" id="fig|29343.3.peg.1712"/>